<name>A0A7S9HEN8_KLEPN</name>
<organism evidence="1 2">
    <name type="scientific">Klebsiella pneumoniae subsp. pneumoniae</name>
    <dbReference type="NCBI Taxonomy" id="72407"/>
    <lineage>
        <taxon>Bacteria</taxon>
        <taxon>Pseudomonadati</taxon>
        <taxon>Pseudomonadota</taxon>
        <taxon>Gammaproteobacteria</taxon>
        <taxon>Enterobacterales</taxon>
        <taxon>Enterobacteriaceae</taxon>
        <taxon>Klebsiella/Raoultella group</taxon>
        <taxon>Klebsiella</taxon>
        <taxon>Klebsiella pneumoniae complex</taxon>
    </lineage>
</organism>
<proteinExistence type="predicted"/>
<evidence type="ECO:0000313" key="2">
    <source>
        <dbReference type="Proteomes" id="UP000594592"/>
    </source>
</evidence>
<accession>A0A7S9HEN8</accession>
<dbReference type="AlphaFoldDB" id="A0A7S9HEN8"/>
<dbReference type="EMBL" id="CP064820">
    <property type="protein sequence ID" value="QPG07430.1"/>
    <property type="molecule type" value="Genomic_DNA"/>
</dbReference>
<protein>
    <submittedName>
        <fullName evidence="1">Uncharacterized protein</fullName>
    </submittedName>
</protein>
<reference evidence="1 2" key="1">
    <citation type="submission" date="2020-11" db="EMBL/GenBank/DDBJ databases">
        <title>Whole Genome sequence of MDR strain of Klebsiella pneumoniae K219 isolated from sputum.</title>
        <authorList>
            <person name="Aditi B.P."/>
            <person name="Mahalakshmi K."/>
            <person name="Naveen Kumar V."/>
        </authorList>
    </citation>
    <scope>NUCLEOTIDE SEQUENCE [LARGE SCALE GENOMIC DNA]</scope>
    <source>
        <strain evidence="1 2">K219</strain>
    </source>
</reference>
<dbReference type="Proteomes" id="UP000594592">
    <property type="component" value="Chromosome"/>
</dbReference>
<evidence type="ECO:0000313" key="1">
    <source>
        <dbReference type="EMBL" id="QPG07430.1"/>
    </source>
</evidence>
<gene>
    <name evidence="1" type="ORF">IUJ34_19810</name>
</gene>
<sequence length="84" mass="9924">MQTPKKLFKYKSFNDDCMELIIDDYLYFANPIQFNDPLDCKVTIFDDVNDEEQLRNILSTLLQQNSEKKLKVAAKTYVTMVQNH</sequence>